<dbReference type="AlphaFoldDB" id="A0A5J4SQX3"/>
<reference evidence="1" key="1">
    <citation type="submission" date="2019-03" db="EMBL/GenBank/DDBJ databases">
        <title>Single cell metagenomics reveals metabolic interactions within the superorganism composed of flagellate Streblomastix strix and complex community of Bacteroidetes bacteria on its surface.</title>
        <authorList>
            <person name="Treitli S.C."/>
            <person name="Kolisko M."/>
            <person name="Husnik F."/>
            <person name="Keeling P."/>
            <person name="Hampl V."/>
        </authorList>
    </citation>
    <scope>NUCLEOTIDE SEQUENCE</scope>
    <source>
        <strain evidence="1">STM</strain>
    </source>
</reference>
<dbReference type="EMBL" id="SNRY01000073">
    <property type="protein sequence ID" value="KAA6348232.1"/>
    <property type="molecule type" value="Genomic_DNA"/>
</dbReference>
<protein>
    <submittedName>
        <fullName evidence="1">Uncharacterized protein</fullName>
    </submittedName>
</protein>
<evidence type="ECO:0000313" key="1">
    <source>
        <dbReference type="EMBL" id="KAA6348232.1"/>
    </source>
</evidence>
<comment type="caution">
    <text evidence="1">The sequence shown here is derived from an EMBL/GenBank/DDBJ whole genome shotgun (WGS) entry which is preliminary data.</text>
</comment>
<gene>
    <name evidence="1" type="ORF">EZS27_004300</name>
</gene>
<dbReference type="Pfam" id="PF08757">
    <property type="entry name" value="CotH"/>
    <property type="match status" value="1"/>
</dbReference>
<name>A0A5J4SQX3_9ZZZZ</name>
<proteinExistence type="predicted"/>
<organism evidence="1">
    <name type="scientific">termite gut metagenome</name>
    <dbReference type="NCBI Taxonomy" id="433724"/>
    <lineage>
        <taxon>unclassified sequences</taxon>
        <taxon>metagenomes</taxon>
        <taxon>organismal metagenomes</taxon>
    </lineage>
</organism>
<accession>A0A5J4SQX3</accession>
<dbReference type="InterPro" id="IPR014867">
    <property type="entry name" value="Spore_coat_CotH_CotH2/3/7"/>
</dbReference>
<sequence>MKKVLVGPLWDFDFGFGKRDGSSDQDFFYTEGVYFYNKSNANEPGESYFVRFFKDTEFRLEYKKRWNEIKNSISDIDAFIQGIGVYLQKSSIENKEVWTQNLNHAEQINRMRTWLKERITYLNTQINNF</sequence>